<dbReference type="AlphaFoldDB" id="A0AA39PC98"/>
<protein>
    <recommendedName>
        <fullName evidence="4">Heterokaryon incompatibility domain-containing protein</fullName>
    </recommendedName>
</protein>
<name>A0AA39PC98_9AGAR</name>
<feature type="region of interest" description="Disordered" evidence="1">
    <location>
        <begin position="28"/>
        <end position="61"/>
    </location>
</feature>
<evidence type="ECO:0000313" key="3">
    <source>
        <dbReference type="Proteomes" id="UP001175228"/>
    </source>
</evidence>
<evidence type="ECO:0008006" key="4">
    <source>
        <dbReference type="Google" id="ProtNLM"/>
    </source>
</evidence>
<gene>
    <name evidence="2" type="ORF">EDD18DRAFT_1468222</name>
</gene>
<organism evidence="2 3">
    <name type="scientific">Armillaria luteobubalina</name>
    <dbReference type="NCBI Taxonomy" id="153913"/>
    <lineage>
        <taxon>Eukaryota</taxon>
        <taxon>Fungi</taxon>
        <taxon>Dikarya</taxon>
        <taxon>Basidiomycota</taxon>
        <taxon>Agaricomycotina</taxon>
        <taxon>Agaricomycetes</taxon>
        <taxon>Agaricomycetidae</taxon>
        <taxon>Agaricales</taxon>
        <taxon>Marasmiineae</taxon>
        <taxon>Physalacriaceae</taxon>
        <taxon>Armillaria</taxon>
    </lineage>
</organism>
<reference evidence="2" key="1">
    <citation type="submission" date="2023-06" db="EMBL/GenBank/DDBJ databases">
        <authorList>
            <consortium name="Lawrence Berkeley National Laboratory"/>
            <person name="Ahrendt S."/>
            <person name="Sahu N."/>
            <person name="Indic B."/>
            <person name="Wong-Bajracharya J."/>
            <person name="Merenyi Z."/>
            <person name="Ke H.-M."/>
            <person name="Monk M."/>
            <person name="Kocsube S."/>
            <person name="Drula E."/>
            <person name="Lipzen A."/>
            <person name="Balint B."/>
            <person name="Henrissat B."/>
            <person name="Andreopoulos B."/>
            <person name="Martin F.M."/>
            <person name="Harder C.B."/>
            <person name="Rigling D."/>
            <person name="Ford K.L."/>
            <person name="Foster G.D."/>
            <person name="Pangilinan J."/>
            <person name="Papanicolaou A."/>
            <person name="Barry K."/>
            <person name="LaButti K."/>
            <person name="Viragh M."/>
            <person name="Koriabine M."/>
            <person name="Yan M."/>
            <person name="Riley R."/>
            <person name="Champramary S."/>
            <person name="Plett K.L."/>
            <person name="Tsai I.J."/>
            <person name="Slot J."/>
            <person name="Sipos G."/>
            <person name="Plett J."/>
            <person name="Nagy L.G."/>
            <person name="Grigoriev I.V."/>
        </authorList>
    </citation>
    <scope>NUCLEOTIDE SEQUENCE</scope>
    <source>
        <strain evidence="2">HWK02</strain>
    </source>
</reference>
<evidence type="ECO:0000256" key="1">
    <source>
        <dbReference type="SAM" id="MobiDB-lite"/>
    </source>
</evidence>
<accession>A0AA39PC98</accession>
<feature type="compositionally biased region" description="Polar residues" evidence="1">
    <location>
        <begin position="36"/>
        <end position="48"/>
    </location>
</feature>
<comment type="caution">
    <text evidence="2">The sequence shown here is derived from an EMBL/GenBank/DDBJ whole genome shotgun (WGS) entry which is preliminary data.</text>
</comment>
<dbReference type="Proteomes" id="UP001175228">
    <property type="component" value="Unassembled WGS sequence"/>
</dbReference>
<keyword evidence="3" id="KW-1185">Reference proteome</keyword>
<sequence>MGNTLSRSCSRRIKSIWKRFNAIFSTVRTPEDPAPSGTTVSGQNTDGNAPSEPPGEIAPVNASSTLEDDEAVLETIPHSLSDARPVLLPRPLVTGVHVDTLDQGPTIDFDNESYYIQMYEDRWGITPPIVTISAFTETGRSEESIQVPNQRRYTGRRPVIPSSLSDTPCAVLGVQGVLDQLNAILGTSNTLNTPSVLSLLNECVEKDYDFGMVYGRLRAVWSTHSDKNIQEELRRREEEDREKRQQALIGNVVVNVRLPPRRVWDLFSNRVVPYWVTDYTPDPISHAWVAESDRANLLTSINRKEWPVPIPKDADINLIRIELLNLAHDYVWLDVLCLRQYGGLREDLRAEEWKLDVPTIGCMYKHPLIVIYLSGLGHPLSLKEGDLDSDRCWFRRAWTVQEIGFNLRIFAGDIPDGPMHAKPIDGNGNYETDMLTRFHKQLKSLPTWPDLFSALTIMQDRVSTNPVDKVAGLALLMGTTRVPAYYESQSLGDAWMVLLDMIGRQDRSLLFFQYPGVGLSRKKWRPTWDQVMTADLPANVNYDSGEVWHDDKTDEDWVVGLCIEKGFLQGLHAASANGINRSGELVVQDMDRMVHTFQIHVMHQFPIPEDEYTLLCPKSTLTLTTKHPKHWAVGQRIPEDKFEKVSVILMDWEELKKLDSLQGVIVESRNVLV</sequence>
<dbReference type="EMBL" id="JAUEPU010000073">
    <property type="protein sequence ID" value="KAK0481220.1"/>
    <property type="molecule type" value="Genomic_DNA"/>
</dbReference>
<proteinExistence type="predicted"/>
<evidence type="ECO:0000313" key="2">
    <source>
        <dbReference type="EMBL" id="KAK0481220.1"/>
    </source>
</evidence>